<sequence length="158" mass="18071">MHILDILLSFSLHLGLCKCTVIIPAPHWVKSLSLSTFLREEVDTTNIRRSTALPMDQIALQFGCYKQRLYPQGKATYIQEYFSVNMLCQGIEKAFSTSVGRICGSLAVRFISILPVKREAKVNKKRPSIPANQALSAMPKLFPYRWISRPQHRTYLEK</sequence>
<evidence type="ECO:0000256" key="1">
    <source>
        <dbReference type="SAM" id="SignalP"/>
    </source>
</evidence>
<proteinExistence type="predicted"/>
<evidence type="ECO:0000313" key="3">
    <source>
        <dbReference type="Proteomes" id="UP000242180"/>
    </source>
</evidence>
<dbReference type="EMBL" id="MCGN01000002">
    <property type="protein sequence ID" value="ORZ00976.1"/>
    <property type="molecule type" value="Genomic_DNA"/>
</dbReference>
<keyword evidence="1" id="KW-0732">Signal</keyword>
<dbReference type="Proteomes" id="UP000242180">
    <property type="component" value="Unassembled WGS sequence"/>
</dbReference>
<feature type="signal peptide" evidence="1">
    <location>
        <begin position="1"/>
        <end position="19"/>
    </location>
</feature>
<comment type="caution">
    <text evidence="2">The sequence shown here is derived from an EMBL/GenBank/DDBJ whole genome shotgun (WGS) entry which is preliminary data.</text>
</comment>
<dbReference type="AlphaFoldDB" id="A0A1X2HPZ6"/>
<organism evidence="2 3">
    <name type="scientific">Syncephalastrum racemosum</name>
    <name type="common">Filamentous fungus</name>
    <dbReference type="NCBI Taxonomy" id="13706"/>
    <lineage>
        <taxon>Eukaryota</taxon>
        <taxon>Fungi</taxon>
        <taxon>Fungi incertae sedis</taxon>
        <taxon>Mucoromycota</taxon>
        <taxon>Mucoromycotina</taxon>
        <taxon>Mucoromycetes</taxon>
        <taxon>Mucorales</taxon>
        <taxon>Syncephalastraceae</taxon>
        <taxon>Syncephalastrum</taxon>
    </lineage>
</organism>
<accession>A0A1X2HPZ6</accession>
<evidence type="ECO:0000313" key="2">
    <source>
        <dbReference type="EMBL" id="ORZ00976.1"/>
    </source>
</evidence>
<reference evidence="2 3" key="1">
    <citation type="submission" date="2016-07" db="EMBL/GenBank/DDBJ databases">
        <title>Pervasive Adenine N6-methylation of Active Genes in Fungi.</title>
        <authorList>
            <consortium name="DOE Joint Genome Institute"/>
            <person name="Mondo S.J."/>
            <person name="Dannebaum R.O."/>
            <person name="Kuo R.C."/>
            <person name="Labutti K."/>
            <person name="Haridas S."/>
            <person name="Kuo A."/>
            <person name="Salamov A."/>
            <person name="Ahrendt S.R."/>
            <person name="Lipzen A."/>
            <person name="Sullivan W."/>
            <person name="Andreopoulos W.B."/>
            <person name="Clum A."/>
            <person name="Lindquist E."/>
            <person name="Daum C."/>
            <person name="Ramamoorthy G.K."/>
            <person name="Gryganskyi A."/>
            <person name="Culley D."/>
            <person name="Magnuson J.K."/>
            <person name="James T.Y."/>
            <person name="O'Malley M.A."/>
            <person name="Stajich J.E."/>
            <person name="Spatafora J.W."/>
            <person name="Visel A."/>
            <person name="Grigoriev I.V."/>
        </authorList>
    </citation>
    <scope>NUCLEOTIDE SEQUENCE [LARGE SCALE GENOMIC DNA]</scope>
    <source>
        <strain evidence="2 3">NRRL 2496</strain>
    </source>
</reference>
<name>A0A1X2HPZ6_SYNRA</name>
<keyword evidence="3" id="KW-1185">Reference proteome</keyword>
<gene>
    <name evidence="2" type="ORF">BCR43DRAFT_486146</name>
</gene>
<protein>
    <submittedName>
        <fullName evidence="2">Uncharacterized protein</fullName>
    </submittedName>
</protein>
<feature type="chain" id="PRO_5012145928" evidence="1">
    <location>
        <begin position="20"/>
        <end position="158"/>
    </location>
</feature>
<dbReference type="InParanoid" id="A0A1X2HPZ6"/>